<dbReference type="EMBL" id="AM778958">
    <property type="protein sequence ID" value="CAO88643.1"/>
    <property type="molecule type" value="Genomic_DNA"/>
</dbReference>
<reference evidence="1" key="1">
    <citation type="submission" date="2007-08" db="EMBL/GenBank/DDBJ databases">
        <authorList>
            <person name="Frangeul L."/>
        </authorList>
    </citation>
    <scope>NUCLEOTIDE SEQUENCE</scope>
    <source>
        <strain evidence="1">PCC 7806</strain>
    </source>
</reference>
<name>A8YNT4_MICA7</name>
<organism evidence="1">
    <name type="scientific">Microcystis aeruginosa (strain PCC 7806)</name>
    <dbReference type="NCBI Taxonomy" id="267872"/>
    <lineage>
        <taxon>Bacteria</taxon>
        <taxon>Bacillati</taxon>
        <taxon>Cyanobacteriota</taxon>
        <taxon>Cyanophyceae</taxon>
        <taxon>Oscillatoriophycideae</taxon>
        <taxon>Chroococcales</taxon>
        <taxon>Microcystaceae</taxon>
        <taxon>Microcystis</taxon>
    </lineage>
</organism>
<protein>
    <submittedName>
        <fullName evidence="1">Uncharacterized protein</fullName>
    </submittedName>
</protein>
<dbReference type="AlphaFoldDB" id="A8YNT4"/>
<gene>
    <name evidence="1" type="ORF">IPF_2722</name>
</gene>
<dbReference type="InterPro" id="IPR036404">
    <property type="entry name" value="Jacalin-like_lectin_dom_sf"/>
</dbReference>
<accession>A8YNT4</accession>
<dbReference type="Gene3D" id="2.100.10.30">
    <property type="entry name" value="Jacalin-like lectin domain"/>
    <property type="match status" value="1"/>
</dbReference>
<evidence type="ECO:0000313" key="1">
    <source>
        <dbReference type="EMBL" id="CAO88643.1"/>
    </source>
</evidence>
<sequence length="86" mass="9410">MSVPGRPKQEIVTIQFETKKGVKSPVFGGKHGKQEVDPFVLEAPEGQEIIGLFGLSYARDGMIGDETLIEKDIAAIFVICFRSRAS</sequence>
<proteinExistence type="predicted"/>
<dbReference type="SUPFAM" id="SSF51101">
    <property type="entry name" value="Mannose-binding lectins"/>
    <property type="match status" value="1"/>
</dbReference>